<protein>
    <recommendedName>
        <fullName evidence="10">Plasma membrane ATPase</fullName>
        <ecNumber evidence="10">7.1.2.1</ecNumber>
    </recommendedName>
</protein>
<feature type="transmembrane region" description="Helical" evidence="10">
    <location>
        <begin position="854"/>
        <end position="878"/>
    </location>
</feature>
<evidence type="ECO:0000256" key="1">
    <source>
        <dbReference type="ARBA" id="ARBA00003417"/>
    </source>
</evidence>
<dbReference type="InterPro" id="IPR018303">
    <property type="entry name" value="ATPase_P-typ_P_site"/>
</dbReference>
<dbReference type="SFLD" id="SFLDS00003">
    <property type="entry name" value="Haloacid_Dehalogenase"/>
    <property type="match status" value="1"/>
</dbReference>
<dbReference type="Pfam" id="PF00702">
    <property type="entry name" value="Hydrolase"/>
    <property type="match status" value="1"/>
</dbReference>
<dbReference type="InterPro" id="IPR023298">
    <property type="entry name" value="ATPase_P-typ_TM_dom_sf"/>
</dbReference>
<evidence type="ECO:0000313" key="14">
    <source>
        <dbReference type="Proteomes" id="UP001498771"/>
    </source>
</evidence>
<reference evidence="13 14" key="1">
    <citation type="submission" date="2024-03" db="EMBL/GenBank/DDBJ databases">
        <title>Genome-scale model development and genomic sequencing of the oleaginous clade Lipomyces.</title>
        <authorList>
            <consortium name="Lawrence Berkeley National Laboratory"/>
            <person name="Czajka J.J."/>
            <person name="Han Y."/>
            <person name="Kim J."/>
            <person name="Mondo S.J."/>
            <person name="Hofstad B.A."/>
            <person name="Robles A."/>
            <person name="Haridas S."/>
            <person name="Riley R."/>
            <person name="LaButti K."/>
            <person name="Pangilinan J."/>
            <person name="Andreopoulos W."/>
            <person name="Lipzen A."/>
            <person name="Yan J."/>
            <person name="Wang M."/>
            <person name="Ng V."/>
            <person name="Grigoriev I.V."/>
            <person name="Spatafora J.W."/>
            <person name="Magnuson J.K."/>
            <person name="Baker S.E."/>
            <person name="Pomraning K.R."/>
        </authorList>
    </citation>
    <scope>NUCLEOTIDE SEQUENCE [LARGE SCALE GENOMIC DNA]</scope>
    <source>
        <strain evidence="13 14">Phaff 52-87</strain>
    </source>
</reference>
<evidence type="ECO:0000256" key="7">
    <source>
        <dbReference type="ARBA" id="ARBA00022967"/>
    </source>
</evidence>
<keyword evidence="5 10" id="KW-0547">Nucleotide-binding</keyword>
<dbReference type="SUPFAM" id="SSF56784">
    <property type="entry name" value="HAD-like"/>
    <property type="match status" value="1"/>
</dbReference>
<gene>
    <name evidence="13" type="ORF">BZA70DRAFT_193760</name>
</gene>
<dbReference type="InterPro" id="IPR008250">
    <property type="entry name" value="ATPase_P-typ_transduc_dom_A_sf"/>
</dbReference>
<evidence type="ECO:0000259" key="12">
    <source>
        <dbReference type="SMART" id="SM00831"/>
    </source>
</evidence>
<feature type="transmembrane region" description="Helical" evidence="10">
    <location>
        <begin position="285"/>
        <end position="310"/>
    </location>
</feature>
<dbReference type="InterPro" id="IPR023299">
    <property type="entry name" value="ATPase_P-typ_cyto_dom_N"/>
</dbReference>
<keyword evidence="14" id="KW-1185">Reference proteome</keyword>
<accession>A0ABR1F5W1</accession>
<dbReference type="PROSITE" id="PS00154">
    <property type="entry name" value="ATPASE_E1_E2"/>
    <property type="match status" value="1"/>
</dbReference>
<dbReference type="Proteomes" id="UP001498771">
    <property type="component" value="Unassembled WGS sequence"/>
</dbReference>
<keyword evidence="10" id="KW-0460">Magnesium</keyword>
<feature type="transmembrane region" description="Helical" evidence="10">
    <location>
        <begin position="690"/>
        <end position="710"/>
    </location>
</feature>
<dbReference type="InterPro" id="IPR001757">
    <property type="entry name" value="P_typ_ATPase"/>
</dbReference>
<feature type="region of interest" description="Disordered" evidence="11">
    <location>
        <begin position="1"/>
        <end position="30"/>
    </location>
</feature>
<dbReference type="SFLD" id="SFLDG00002">
    <property type="entry name" value="C1.7:_P-type_atpase_like"/>
    <property type="match status" value="1"/>
</dbReference>
<dbReference type="InterPro" id="IPR006534">
    <property type="entry name" value="P-type_ATPase_IIIA"/>
</dbReference>
<comment type="function">
    <text evidence="1">The plasma membrane ATPase of plants and fungi is a hydrogen ion pump. The proton gradient it generates drives the active transport of nutrients by H(+)-symport. The resulting external acidification and/or internal alkinization may mediate growth responses.</text>
</comment>
<evidence type="ECO:0000256" key="6">
    <source>
        <dbReference type="ARBA" id="ARBA00022840"/>
    </source>
</evidence>
<comment type="catalytic activity">
    <reaction evidence="10">
        <text>ATP + H2O + H(+)(in) = ADP + phosphate + 2 H(+)(out)</text>
        <dbReference type="Rhea" id="RHEA:20852"/>
        <dbReference type="ChEBI" id="CHEBI:15377"/>
        <dbReference type="ChEBI" id="CHEBI:15378"/>
        <dbReference type="ChEBI" id="CHEBI:30616"/>
        <dbReference type="ChEBI" id="CHEBI:43474"/>
        <dbReference type="ChEBI" id="CHEBI:456216"/>
        <dbReference type="EC" id="7.1.2.1"/>
    </reaction>
</comment>
<keyword evidence="4 10" id="KW-0812">Transmembrane</keyword>
<name>A0ABR1F5W1_9ASCO</name>
<evidence type="ECO:0000256" key="4">
    <source>
        <dbReference type="ARBA" id="ARBA00022692"/>
    </source>
</evidence>
<dbReference type="GeneID" id="90035572"/>
<dbReference type="InterPro" id="IPR023214">
    <property type="entry name" value="HAD_sf"/>
</dbReference>
<dbReference type="SUPFAM" id="SSF81653">
    <property type="entry name" value="Calcium ATPase, transduction domain A"/>
    <property type="match status" value="1"/>
</dbReference>
<feature type="transmembrane region" description="Helical" evidence="10">
    <location>
        <begin position="827"/>
        <end position="848"/>
    </location>
</feature>
<dbReference type="InterPro" id="IPR044492">
    <property type="entry name" value="P_typ_ATPase_HD_dom"/>
</dbReference>
<comment type="subcellular location">
    <subcellularLocation>
        <location evidence="10">Cell membrane</location>
        <topology evidence="10">Multi-pass membrane protein</topology>
    </subcellularLocation>
    <subcellularLocation>
        <location evidence="2">Endomembrane system</location>
        <topology evidence="2">Multi-pass membrane protein</topology>
    </subcellularLocation>
</comment>
<dbReference type="Gene3D" id="1.20.1110.10">
    <property type="entry name" value="Calcium-transporting ATPase, transmembrane domain"/>
    <property type="match status" value="1"/>
</dbReference>
<dbReference type="PRINTS" id="PR00119">
    <property type="entry name" value="CATATPASE"/>
</dbReference>
<evidence type="ECO:0000256" key="9">
    <source>
        <dbReference type="ARBA" id="ARBA00023136"/>
    </source>
</evidence>
<evidence type="ECO:0000256" key="2">
    <source>
        <dbReference type="ARBA" id="ARBA00004127"/>
    </source>
</evidence>
<keyword evidence="8 10" id="KW-1133">Transmembrane helix</keyword>
<dbReference type="NCBIfam" id="TIGR01494">
    <property type="entry name" value="ATPase_P-type"/>
    <property type="match status" value="2"/>
</dbReference>
<keyword evidence="10" id="KW-0813">Transport</keyword>
<keyword evidence="10" id="KW-0406">Ion transport</keyword>
<evidence type="ECO:0000256" key="5">
    <source>
        <dbReference type="ARBA" id="ARBA00022741"/>
    </source>
</evidence>
<dbReference type="NCBIfam" id="TIGR01647">
    <property type="entry name" value="ATPase-IIIA_H"/>
    <property type="match status" value="1"/>
</dbReference>
<feature type="transmembrane region" description="Helical" evidence="10">
    <location>
        <begin position="322"/>
        <end position="350"/>
    </location>
</feature>
<keyword evidence="9 10" id="KW-0472">Membrane</keyword>
<feature type="transmembrane region" description="Helical" evidence="10">
    <location>
        <begin position="137"/>
        <end position="156"/>
    </location>
</feature>
<dbReference type="EMBL" id="JBBJBU010000008">
    <property type="protein sequence ID" value="KAK7204483.1"/>
    <property type="molecule type" value="Genomic_DNA"/>
</dbReference>
<dbReference type="EC" id="7.1.2.1" evidence="10"/>
<comment type="similarity">
    <text evidence="3 10">Belongs to the cation transport ATPase (P-type) (TC 3.A.3) family. Type IIIA subfamily.</text>
</comment>
<dbReference type="SUPFAM" id="SSF81665">
    <property type="entry name" value="Calcium ATPase, transmembrane domain M"/>
    <property type="match status" value="1"/>
</dbReference>
<dbReference type="SFLD" id="SFLDF00027">
    <property type="entry name" value="p-type_atpase"/>
    <property type="match status" value="1"/>
</dbReference>
<proteinExistence type="inferred from homology"/>
<evidence type="ECO:0000313" key="13">
    <source>
        <dbReference type="EMBL" id="KAK7204483.1"/>
    </source>
</evidence>
<dbReference type="Pfam" id="PF00122">
    <property type="entry name" value="E1-E2_ATPase"/>
    <property type="match status" value="1"/>
</dbReference>
<dbReference type="Gene3D" id="2.70.150.10">
    <property type="entry name" value="Calcium-transporting ATPase, cytoplasmic transduction domain A"/>
    <property type="match status" value="1"/>
</dbReference>
<sequence length="922" mass="100228">MPFSLRRAPKEDSPSPSPVGDSRLPSEEKLDIENCDKDIDSLIEELLSEDGKEAASCDFKDDCEMATVRNTPEEFLQTSPATGLTTEEVNLRRKKFGFNQMTEAKESMALKFCMYFVGPIQFVMEAAAALAAGLQDWVDFGVISALLLLNACVGFVQEYQAGSIVDDLKKTLALKATTIRNGTVTEVEVPEIVPGDIVHLEEGTILPADGRIVTKDAFIQVDQSAVTGESLAVDKVFGDHLHASSTVKRGECRMVVTATGDNTYIGRAAHLVNAAATKSGHFTEVLNGIGTSLLILCVITLLVVWIAAFYRSNDIVDILRFTLGITVIGVPVGLPAVVTTTMAVGAAYLAKKQAIVQKLSAIESLAGVEILCSDKTGTLTKNKLSLAEPYIVDGVEPDDLMLTACLAAARKKKGLDAIDRAFLKSLKSYPVAKEELSKYKILEFRPFDPVSKKVTAVVESPTGERMTCVKGAPLFVLNTVTNDHPLSDEIVEDYKNKVAEFATRGLRSLGVARRCANQPWEILGIVPCMDPPRHDTAKTINEAKRLGLSIKMLTGDAVGIARETSRQLGLGTNIYNAERLGLGSGSGGNMPGSEFYDFVEAADGFAEVFPEHKYNVVEILQQRGYLVAMTGDGVNDAPSLKRADTGIAVEGASDAARSAADIIFLAPGLSAIIDALRTSRQIFHRMYSYVVYRIALSLHLELFLGLWVAITNEFLNIELVVFIAIFADIATLAVAYDNAPYSPTPVKWNLRRLWGISVILGIILAIGSVITLTTMLVSPEDGNRGIIQNFGVRDEILFLQITLTENWLIFITRASGPFWSSLPSWQLSGAVFIVDAIATLFCAFGWFVGGRTSIVTIVRVYVISFGVFCILGGAYYLMSESVKFDRFMNGKGLRTKSKQRSLEDFVVSLQRVASAHEHETSA</sequence>
<comment type="caution">
    <text evidence="13">The sequence shown here is derived from an EMBL/GenBank/DDBJ whole genome shotgun (WGS) entry which is preliminary data.</text>
</comment>
<dbReference type="InterPro" id="IPR004014">
    <property type="entry name" value="ATPase_P-typ_cation-transptr_N"/>
</dbReference>
<feature type="transmembrane region" description="Helical" evidence="10">
    <location>
        <begin position="756"/>
        <end position="777"/>
    </location>
</feature>
<dbReference type="CDD" id="cd02076">
    <property type="entry name" value="P-type_ATPase_H"/>
    <property type="match status" value="1"/>
</dbReference>
<feature type="domain" description="Cation-transporting P-type ATPase N-terminal" evidence="12">
    <location>
        <begin position="63"/>
        <end position="136"/>
    </location>
</feature>
<dbReference type="Pfam" id="PF00690">
    <property type="entry name" value="Cation_ATPase_N"/>
    <property type="match status" value="1"/>
</dbReference>
<dbReference type="InterPro" id="IPR036412">
    <property type="entry name" value="HAD-like_sf"/>
</dbReference>
<dbReference type="PANTHER" id="PTHR42861">
    <property type="entry name" value="CALCIUM-TRANSPORTING ATPASE"/>
    <property type="match status" value="1"/>
</dbReference>
<keyword evidence="6 10" id="KW-0067">ATP-binding</keyword>
<dbReference type="SMART" id="SM00831">
    <property type="entry name" value="Cation_ATPase_N"/>
    <property type="match status" value="1"/>
</dbReference>
<evidence type="ECO:0000256" key="8">
    <source>
        <dbReference type="ARBA" id="ARBA00022989"/>
    </source>
</evidence>
<organism evidence="13 14">
    <name type="scientific">Myxozyma melibiosi</name>
    <dbReference type="NCBI Taxonomy" id="54550"/>
    <lineage>
        <taxon>Eukaryota</taxon>
        <taxon>Fungi</taxon>
        <taxon>Dikarya</taxon>
        <taxon>Ascomycota</taxon>
        <taxon>Saccharomycotina</taxon>
        <taxon>Lipomycetes</taxon>
        <taxon>Lipomycetales</taxon>
        <taxon>Lipomycetaceae</taxon>
        <taxon>Myxozyma</taxon>
    </lineage>
</organism>
<evidence type="ECO:0000256" key="11">
    <source>
        <dbReference type="SAM" id="MobiDB-lite"/>
    </source>
</evidence>
<dbReference type="InterPro" id="IPR059000">
    <property type="entry name" value="ATPase_P-type_domA"/>
</dbReference>
<feature type="transmembrane region" description="Helical" evidence="10">
    <location>
        <begin position="112"/>
        <end position="131"/>
    </location>
</feature>
<evidence type="ECO:0000256" key="10">
    <source>
        <dbReference type="RuleBase" id="RU362083"/>
    </source>
</evidence>
<dbReference type="Gene3D" id="3.40.50.1000">
    <property type="entry name" value="HAD superfamily/HAD-like"/>
    <property type="match status" value="1"/>
</dbReference>
<dbReference type="RefSeq" id="XP_064767516.1">
    <property type="nucleotide sequence ID" value="XM_064910060.1"/>
</dbReference>
<dbReference type="PRINTS" id="PR00120">
    <property type="entry name" value="HATPASE"/>
</dbReference>
<keyword evidence="10" id="KW-0375">Hydrogen ion transport</keyword>
<keyword evidence="7 10" id="KW-1278">Translocase</keyword>
<dbReference type="Gene3D" id="3.40.1110.10">
    <property type="entry name" value="Calcium-transporting ATPase, cytoplasmic domain N"/>
    <property type="match status" value="1"/>
</dbReference>
<evidence type="ECO:0000256" key="3">
    <source>
        <dbReference type="ARBA" id="ARBA00008804"/>
    </source>
</evidence>
<feature type="transmembrane region" description="Helical" evidence="10">
    <location>
        <begin position="716"/>
        <end position="736"/>
    </location>
</feature>